<sequence>MQLLKKVFKNLPVSMTGKLSFKDFFHGWSFVRVM</sequence>
<reference evidence="1" key="2">
    <citation type="journal article" date="2015" name="Fish Shellfish Immunol.">
        <title>Early steps in the European eel (Anguilla anguilla)-Vibrio vulnificus interaction in the gills: Role of the RtxA13 toxin.</title>
        <authorList>
            <person name="Callol A."/>
            <person name="Pajuelo D."/>
            <person name="Ebbesson L."/>
            <person name="Teles M."/>
            <person name="MacKenzie S."/>
            <person name="Amaro C."/>
        </authorList>
    </citation>
    <scope>NUCLEOTIDE SEQUENCE</scope>
</reference>
<reference evidence="1" key="1">
    <citation type="submission" date="2014-11" db="EMBL/GenBank/DDBJ databases">
        <authorList>
            <person name="Amaro Gonzalez C."/>
        </authorList>
    </citation>
    <scope>NUCLEOTIDE SEQUENCE</scope>
</reference>
<protein>
    <recommendedName>
        <fullName evidence="2">EF-hand domain-containing protein</fullName>
    </recommendedName>
</protein>
<dbReference type="EMBL" id="GBXM01065108">
    <property type="protein sequence ID" value="JAH43469.1"/>
    <property type="molecule type" value="Transcribed_RNA"/>
</dbReference>
<accession>A0A0E9SQ33</accession>
<evidence type="ECO:0008006" key="2">
    <source>
        <dbReference type="Google" id="ProtNLM"/>
    </source>
</evidence>
<organism evidence="1">
    <name type="scientific">Anguilla anguilla</name>
    <name type="common">European freshwater eel</name>
    <name type="synonym">Muraena anguilla</name>
    <dbReference type="NCBI Taxonomy" id="7936"/>
    <lineage>
        <taxon>Eukaryota</taxon>
        <taxon>Metazoa</taxon>
        <taxon>Chordata</taxon>
        <taxon>Craniata</taxon>
        <taxon>Vertebrata</taxon>
        <taxon>Euteleostomi</taxon>
        <taxon>Actinopterygii</taxon>
        <taxon>Neopterygii</taxon>
        <taxon>Teleostei</taxon>
        <taxon>Anguilliformes</taxon>
        <taxon>Anguillidae</taxon>
        <taxon>Anguilla</taxon>
    </lineage>
</organism>
<proteinExistence type="predicted"/>
<name>A0A0E9SQ33_ANGAN</name>
<dbReference type="AlphaFoldDB" id="A0A0E9SQ33"/>
<evidence type="ECO:0000313" key="1">
    <source>
        <dbReference type="EMBL" id="JAH43469.1"/>
    </source>
</evidence>